<dbReference type="InterPro" id="IPR038567">
    <property type="entry name" value="T_Elf1_sf"/>
</dbReference>
<dbReference type="Pfam" id="PF05129">
    <property type="entry name" value="Zn_ribbon_Elf1"/>
    <property type="match status" value="1"/>
</dbReference>
<proteinExistence type="predicted"/>
<evidence type="ECO:0000256" key="1">
    <source>
        <dbReference type="ARBA" id="ARBA00022833"/>
    </source>
</evidence>
<dbReference type="InterPro" id="IPR007808">
    <property type="entry name" value="Elf1"/>
</dbReference>
<evidence type="ECO:0000313" key="3">
    <source>
        <dbReference type="Proteomes" id="UP000240880"/>
    </source>
</evidence>
<dbReference type="Gene3D" id="2.20.25.190">
    <property type="match status" value="1"/>
</dbReference>
<dbReference type="Proteomes" id="UP000240880">
    <property type="component" value="Unassembled WGS sequence"/>
</dbReference>
<dbReference type="EMBL" id="NEXC01000003">
    <property type="protein sequence ID" value="PSN84438.1"/>
    <property type="molecule type" value="Genomic_DNA"/>
</dbReference>
<comment type="caution">
    <text evidence="2">The sequence shown here is derived from an EMBL/GenBank/DDBJ whole genome shotgun (WGS) entry which is preliminary data.</text>
</comment>
<accession>A0A2R6ADL4</accession>
<dbReference type="SUPFAM" id="SSF57783">
    <property type="entry name" value="Zinc beta-ribbon"/>
    <property type="match status" value="1"/>
</dbReference>
<organism evidence="2 3">
    <name type="scientific">Candidatus Marsarchaeota G1 archaeon OSP_D</name>
    <dbReference type="NCBI Taxonomy" id="1978155"/>
    <lineage>
        <taxon>Archaea</taxon>
        <taxon>Candidatus Marsarchaeota</taxon>
        <taxon>Candidatus Marsarchaeota group 1</taxon>
    </lineage>
</organism>
<gene>
    <name evidence="2" type="ORF">B9Q01_00825</name>
</gene>
<protein>
    <recommendedName>
        <fullName evidence="4">Transcription elongation factor</fullName>
    </recommendedName>
</protein>
<sequence>MGGRRRKRKIVIKKKASVPKLFRCPICEAFPLRIDISKEGEVLVKCGSCGFNKNFTVNPGAEPIDAYSKLIYLLTEQEK</sequence>
<keyword evidence="1" id="KW-0862">Zinc</keyword>
<name>A0A2R6ADL4_9ARCH</name>
<evidence type="ECO:0008006" key="4">
    <source>
        <dbReference type="Google" id="ProtNLM"/>
    </source>
</evidence>
<reference evidence="2 3" key="1">
    <citation type="submission" date="2017-04" db="EMBL/GenBank/DDBJ databases">
        <title>Novel microbial lineages endemic to geothermal iron-oxide mats fill important gaps in the evolutionary history of Archaea.</title>
        <authorList>
            <person name="Jay Z.J."/>
            <person name="Beam J.P."/>
            <person name="Dlakic M."/>
            <person name="Rusch D.B."/>
            <person name="Kozubal M.A."/>
            <person name="Inskeep W.P."/>
        </authorList>
    </citation>
    <scope>NUCLEOTIDE SEQUENCE [LARGE SCALE GENOMIC DNA]</scope>
    <source>
        <strain evidence="2">OSP_D</strain>
    </source>
</reference>
<evidence type="ECO:0000313" key="2">
    <source>
        <dbReference type="EMBL" id="PSN84438.1"/>
    </source>
</evidence>
<dbReference type="AlphaFoldDB" id="A0A2R6ADL4"/>